<dbReference type="GO" id="GO:0009244">
    <property type="term" value="P:lipopolysaccharide core region biosynthetic process"/>
    <property type="evidence" value="ECO:0007669"/>
    <property type="project" value="TreeGrafter"/>
</dbReference>
<evidence type="ECO:0000256" key="2">
    <source>
        <dbReference type="ARBA" id="ARBA00022679"/>
    </source>
</evidence>
<dbReference type="GO" id="GO:0008713">
    <property type="term" value="F:ADP-heptose-lipopolysaccharide heptosyltransferase activity"/>
    <property type="evidence" value="ECO:0007669"/>
    <property type="project" value="TreeGrafter"/>
</dbReference>
<dbReference type="Proteomes" id="UP000555552">
    <property type="component" value="Unassembled WGS sequence"/>
</dbReference>
<protein>
    <submittedName>
        <fullName evidence="3">Glycosyltransferase family 9 protein</fullName>
    </submittedName>
</protein>
<dbReference type="AlphaFoldDB" id="A0A849BKQ0"/>
<comment type="caution">
    <text evidence="3">The sequence shown here is derived from an EMBL/GenBank/DDBJ whole genome shotgun (WGS) entry which is preliminary data.</text>
</comment>
<proteinExistence type="predicted"/>
<dbReference type="InterPro" id="IPR002201">
    <property type="entry name" value="Glyco_trans_9"/>
</dbReference>
<keyword evidence="1" id="KW-0328">Glycosyltransferase</keyword>
<gene>
    <name evidence="3" type="ORF">HLB09_12305</name>
</gene>
<accession>A0A849BKQ0</accession>
<dbReference type="PANTHER" id="PTHR30160">
    <property type="entry name" value="TETRAACYLDISACCHARIDE 4'-KINASE-RELATED"/>
    <property type="match status" value="1"/>
</dbReference>
<dbReference type="GO" id="GO:0005829">
    <property type="term" value="C:cytosol"/>
    <property type="evidence" value="ECO:0007669"/>
    <property type="project" value="TreeGrafter"/>
</dbReference>
<name>A0A849BKQ0_9ACTN</name>
<dbReference type="EMBL" id="JABEMA010000208">
    <property type="protein sequence ID" value="NNH23859.1"/>
    <property type="molecule type" value="Genomic_DNA"/>
</dbReference>
<evidence type="ECO:0000313" key="4">
    <source>
        <dbReference type="Proteomes" id="UP000555552"/>
    </source>
</evidence>
<organism evidence="3 4">
    <name type="scientific">Pseudokineococcus marinus</name>
    <dbReference type="NCBI Taxonomy" id="351215"/>
    <lineage>
        <taxon>Bacteria</taxon>
        <taxon>Bacillati</taxon>
        <taxon>Actinomycetota</taxon>
        <taxon>Actinomycetes</taxon>
        <taxon>Kineosporiales</taxon>
        <taxon>Kineosporiaceae</taxon>
        <taxon>Pseudokineococcus</taxon>
    </lineage>
</organism>
<sequence length="396" mass="39914">MTPGPSPAAPTASPSGAAGPRVVLALRALGLGDALTGVPALRGLRRARPDHLLVLAGPPGPGELLRRRGVVDRVLPVEGVRALDEAAVAGALRAHPDVLPPGRCVDLAANLHGRGPQSTRALRAVLDERGSPAALLIGHRCATAGVDDGPEWDDEAAEVDRWVRLVVAAGGPCSADDLVLSPAGSGVGGGTSPGPWAGADEDEGADEVGVDLRRLAGAVVLHPGAASGSRRWPADRWAALAAQLLAEGHRVVLTGAGAEADLTGEVARRTRATSAGAVRTGGPDDDAGRLVDLAGRCDLEQLADVVARARALVCGDTGVAHLATAVRTPSVLLFGPTSPAAWGPAVDRDRHAVLWPAPDAGYRGDPHAAAVDPVLARTGVGDVLAALRALPSCPAA</sequence>
<keyword evidence="2 3" id="KW-0808">Transferase</keyword>
<dbReference type="CDD" id="cd03789">
    <property type="entry name" value="GT9_LPS_heptosyltransferase"/>
    <property type="match status" value="1"/>
</dbReference>
<evidence type="ECO:0000256" key="1">
    <source>
        <dbReference type="ARBA" id="ARBA00022676"/>
    </source>
</evidence>
<dbReference type="InterPro" id="IPR051199">
    <property type="entry name" value="LPS_LOS_Heptosyltrfase"/>
</dbReference>
<dbReference type="Gene3D" id="3.40.50.2000">
    <property type="entry name" value="Glycogen Phosphorylase B"/>
    <property type="match status" value="2"/>
</dbReference>
<dbReference type="SUPFAM" id="SSF53756">
    <property type="entry name" value="UDP-Glycosyltransferase/glycogen phosphorylase"/>
    <property type="match status" value="1"/>
</dbReference>
<dbReference type="Pfam" id="PF01075">
    <property type="entry name" value="Glyco_transf_9"/>
    <property type="match status" value="1"/>
</dbReference>
<reference evidence="3 4" key="1">
    <citation type="submission" date="2020-05" db="EMBL/GenBank/DDBJ databases">
        <title>MicrobeNet Type strains.</title>
        <authorList>
            <person name="Nicholson A.C."/>
        </authorList>
    </citation>
    <scope>NUCLEOTIDE SEQUENCE [LARGE SCALE GENOMIC DNA]</scope>
    <source>
        <strain evidence="3 4">JCM 14547</strain>
    </source>
</reference>
<keyword evidence="4" id="KW-1185">Reference proteome</keyword>
<evidence type="ECO:0000313" key="3">
    <source>
        <dbReference type="EMBL" id="NNH23859.1"/>
    </source>
</evidence>
<dbReference type="PANTHER" id="PTHR30160:SF1">
    <property type="entry name" value="LIPOPOLYSACCHARIDE 1,2-N-ACETYLGLUCOSAMINETRANSFERASE-RELATED"/>
    <property type="match status" value="1"/>
</dbReference>